<dbReference type="KEGG" id="ark:D6B99_05450"/>
<dbReference type="InterPro" id="IPR006103">
    <property type="entry name" value="Glyco_hydro_2_cat"/>
</dbReference>
<organism evidence="8 9">
    <name type="scientific">Arachidicoccus soli</name>
    <dbReference type="NCBI Taxonomy" id="2341117"/>
    <lineage>
        <taxon>Bacteria</taxon>
        <taxon>Pseudomonadati</taxon>
        <taxon>Bacteroidota</taxon>
        <taxon>Chitinophagia</taxon>
        <taxon>Chitinophagales</taxon>
        <taxon>Chitinophagaceae</taxon>
        <taxon>Arachidicoccus</taxon>
    </lineage>
</organism>
<dbReference type="InterPro" id="IPR006104">
    <property type="entry name" value="Glyco_hydro_2_N"/>
</dbReference>
<dbReference type="SUPFAM" id="SSF49785">
    <property type="entry name" value="Galactose-binding domain-like"/>
    <property type="match status" value="2"/>
</dbReference>
<sequence>MYKMKNLLSIAILALITQSIQAQNWTPKKATLMTGFSKDVKADNVLPEYPRPQMVRKDWLNLNGVWQFQPGVNADDALPQGKLARTILVPFPVESALSGVMEHHERLWYKRSFRIPTTWKGKDVLLHFGAVDFQSEIFINGKRIGSHKGGYDPFSFNITQYLKGAGAQTISVKVYDPTDNGGNPRGKQSLHPGGIMYTSTTGIWQTVWLEPVAKTNIENIRMVPDIDKSLLNLTVNTEGNSDGIVVNVKVKEGNKLVKSFTGDANTELSIPVPNEKLWSPNSPFLYNIEISLNKNGRQIDQIKSYFGMRKIALADDHGYKKLYLNNKFLFELGPLDQGFWPDGIYTAPTDDAIKYDLSTIKKLGFNMVRKHIKVEPYRWYYWADKLGLLIWQDMPSANSYTAHTPPVNKAEFKSELQRMVETHWNSPSIIMWVIFNESQGQHDTPELVKMVKKMDPSRLVNQASGGSHFGVGDVFDIHSYPPPAAPANNHFQALACGEYGGIGYVVPDHTWKKAPTYIMMKDVKDYTNLYREFARDLEIFKTNNGLSAAVYTETTDVESELNGLMTYDRAIIKVPVDKIRDANYNAIHGMLYLSTILATSKENPRQWKYTLEQPNSNNWYLPNFDAANWKDGQAGFGSEGTPGAVIKTNWTTHDIWLRQSFSLKNISKVNRKNLMLNIHHDDACTVYINGVKAAELNGATSGYTITNMSEAAQNALHLNGENIMAIHCHQDGGGQYIDAGISIISNSKPE</sequence>
<dbReference type="InterPro" id="IPR008979">
    <property type="entry name" value="Galactose-bd-like_sf"/>
</dbReference>
<evidence type="ECO:0000256" key="4">
    <source>
        <dbReference type="SAM" id="SignalP"/>
    </source>
</evidence>
<keyword evidence="2 8" id="KW-0378">Hydrolase</keyword>
<feature type="chain" id="PRO_5017382796" evidence="4">
    <location>
        <begin position="23"/>
        <end position="750"/>
    </location>
</feature>
<keyword evidence="9" id="KW-1185">Reference proteome</keyword>
<dbReference type="Proteomes" id="UP000266118">
    <property type="component" value="Chromosome"/>
</dbReference>
<dbReference type="OrthoDB" id="9801077at2"/>
<accession>A0A386HNB2</accession>
<keyword evidence="3" id="KW-0326">Glycosidase</keyword>
<reference evidence="8 9" key="1">
    <citation type="submission" date="2018-09" db="EMBL/GenBank/DDBJ databases">
        <title>Arachidicoccus sp. nov., a bacterium isolated from soil.</title>
        <authorList>
            <person name="Weon H.-Y."/>
            <person name="Kwon S.-W."/>
            <person name="Lee S.A."/>
        </authorList>
    </citation>
    <scope>NUCLEOTIDE SEQUENCE [LARGE SCALE GENOMIC DNA]</scope>
    <source>
        <strain evidence="8 9">KIS59-12</strain>
    </source>
</reference>
<dbReference type="GO" id="GO:0004553">
    <property type="term" value="F:hydrolase activity, hydrolyzing O-glycosyl compounds"/>
    <property type="evidence" value="ECO:0007669"/>
    <property type="project" value="InterPro"/>
</dbReference>
<dbReference type="PANTHER" id="PTHR42732:SF2">
    <property type="entry name" value="BETA-MANNOSIDASE"/>
    <property type="match status" value="1"/>
</dbReference>
<evidence type="ECO:0000259" key="7">
    <source>
        <dbReference type="Pfam" id="PF02837"/>
    </source>
</evidence>
<dbReference type="Pfam" id="PF02836">
    <property type="entry name" value="Glyco_hydro_2_C"/>
    <property type="match status" value="1"/>
</dbReference>
<dbReference type="EMBL" id="CP032489">
    <property type="protein sequence ID" value="AYD47106.1"/>
    <property type="molecule type" value="Genomic_DNA"/>
</dbReference>
<feature type="signal peptide" evidence="4">
    <location>
        <begin position="1"/>
        <end position="22"/>
    </location>
</feature>
<feature type="domain" description="Glycoside hydrolase family 2 catalytic" evidence="6">
    <location>
        <begin position="351"/>
        <end position="465"/>
    </location>
</feature>
<keyword evidence="4" id="KW-0732">Signal</keyword>
<dbReference type="Gene3D" id="2.60.40.10">
    <property type="entry name" value="Immunoglobulins"/>
    <property type="match status" value="1"/>
</dbReference>
<evidence type="ECO:0000313" key="8">
    <source>
        <dbReference type="EMBL" id="AYD47106.1"/>
    </source>
</evidence>
<dbReference type="Gene3D" id="2.60.120.260">
    <property type="entry name" value="Galactose-binding domain-like"/>
    <property type="match status" value="2"/>
</dbReference>
<gene>
    <name evidence="8" type="ORF">D6B99_05450</name>
</gene>
<evidence type="ECO:0000256" key="1">
    <source>
        <dbReference type="ARBA" id="ARBA00007401"/>
    </source>
</evidence>
<dbReference type="Pfam" id="PF00703">
    <property type="entry name" value="Glyco_hydro_2"/>
    <property type="match status" value="1"/>
</dbReference>
<evidence type="ECO:0000256" key="2">
    <source>
        <dbReference type="ARBA" id="ARBA00022801"/>
    </source>
</evidence>
<dbReference type="SUPFAM" id="SSF51445">
    <property type="entry name" value="(Trans)glycosidases"/>
    <property type="match status" value="1"/>
</dbReference>
<dbReference type="Pfam" id="PF02837">
    <property type="entry name" value="Glyco_hydro_2_N"/>
    <property type="match status" value="1"/>
</dbReference>
<name>A0A386HNB2_9BACT</name>
<evidence type="ECO:0000256" key="3">
    <source>
        <dbReference type="ARBA" id="ARBA00023295"/>
    </source>
</evidence>
<dbReference type="InterPro" id="IPR013783">
    <property type="entry name" value="Ig-like_fold"/>
</dbReference>
<dbReference type="SUPFAM" id="SSF49303">
    <property type="entry name" value="beta-Galactosidase/glucuronidase domain"/>
    <property type="match status" value="1"/>
</dbReference>
<dbReference type="PANTHER" id="PTHR42732">
    <property type="entry name" value="BETA-GALACTOSIDASE"/>
    <property type="match status" value="1"/>
</dbReference>
<dbReference type="GO" id="GO:0005975">
    <property type="term" value="P:carbohydrate metabolic process"/>
    <property type="evidence" value="ECO:0007669"/>
    <property type="project" value="InterPro"/>
</dbReference>
<dbReference type="InterPro" id="IPR017853">
    <property type="entry name" value="GH"/>
</dbReference>
<proteinExistence type="inferred from homology"/>
<dbReference type="InterPro" id="IPR006102">
    <property type="entry name" value="Ig-like_GH2"/>
</dbReference>
<comment type="similarity">
    <text evidence="1">Belongs to the glycosyl hydrolase 2 family.</text>
</comment>
<evidence type="ECO:0000259" key="6">
    <source>
        <dbReference type="Pfam" id="PF02836"/>
    </source>
</evidence>
<feature type="domain" description="Glycosyl hydrolases family 2 sugar binding" evidence="7">
    <location>
        <begin position="89"/>
        <end position="176"/>
    </location>
</feature>
<evidence type="ECO:0000259" key="5">
    <source>
        <dbReference type="Pfam" id="PF00703"/>
    </source>
</evidence>
<dbReference type="AlphaFoldDB" id="A0A386HNB2"/>
<evidence type="ECO:0000313" key="9">
    <source>
        <dbReference type="Proteomes" id="UP000266118"/>
    </source>
</evidence>
<feature type="domain" description="Glycoside hydrolase family 2 immunoglobulin-like beta-sandwich" evidence="5">
    <location>
        <begin position="215"/>
        <end position="309"/>
    </location>
</feature>
<dbReference type="Gene3D" id="3.20.20.80">
    <property type="entry name" value="Glycosidases"/>
    <property type="match status" value="1"/>
</dbReference>
<dbReference type="InterPro" id="IPR036156">
    <property type="entry name" value="Beta-gal/glucu_dom_sf"/>
</dbReference>
<dbReference type="InterPro" id="IPR051913">
    <property type="entry name" value="GH2_Domain-Containing"/>
</dbReference>
<protein>
    <submittedName>
        <fullName evidence="8">Glycoside hydrolase family 2</fullName>
    </submittedName>
</protein>